<feature type="disulfide bond" evidence="9">
    <location>
        <begin position="86"/>
        <end position="101"/>
    </location>
</feature>
<feature type="domain" description="TNFR-Cys" evidence="11">
    <location>
        <begin position="85"/>
        <end position="125"/>
    </location>
</feature>
<evidence type="ECO:0000256" key="5">
    <source>
        <dbReference type="ARBA" id="ARBA00023136"/>
    </source>
</evidence>
<dbReference type="SUPFAM" id="SSF57586">
    <property type="entry name" value="TNF receptor-like"/>
    <property type="match status" value="2"/>
</dbReference>
<keyword evidence="7" id="KW-0675">Receptor</keyword>
<keyword evidence="2" id="KW-0053">Apoptosis</keyword>
<feature type="disulfide bond" evidence="9">
    <location>
        <begin position="107"/>
        <end position="125"/>
    </location>
</feature>
<keyword evidence="4" id="KW-0677">Repeat</keyword>
<dbReference type="Ensembl" id="ENSPMGT00000010005.1">
    <property type="protein sequence ID" value="ENSPMGP00000009382.1"/>
    <property type="gene ID" value="ENSPMGG00000007765.1"/>
</dbReference>
<dbReference type="STRING" id="409849.ENSPMGP00000009382"/>
<feature type="repeat" description="TNFR-Cys" evidence="9">
    <location>
        <begin position="85"/>
        <end position="125"/>
    </location>
</feature>
<keyword evidence="13" id="KW-1185">Reference proteome</keyword>
<evidence type="ECO:0000259" key="11">
    <source>
        <dbReference type="PROSITE" id="PS50050"/>
    </source>
</evidence>
<protein>
    <submittedName>
        <fullName evidence="12">Uncharacterized protein</fullName>
    </submittedName>
</protein>
<dbReference type="Gene3D" id="1.10.533.10">
    <property type="entry name" value="Death Domain, Fas"/>
    <property type="match status" value="1"/>
</dbReference>
<dbReference type="GO" id="GO:0009986">
    <property type="term" value="C:cell surface"/>
    <property type="evidence" value="ECO:0007669"/>
    <property type="project" value="TreeGrafter"/>
</dbReference>
<keyword evidence="5" id="KW-0472">Membrane</keyword>
<feature type="domain" description="Death" evidence="10">
    <location>
        <begin position="249"/>
        <end position="313"/>
    </location>
</feature>
<feature type="disulfide bond" evidence="9">
    <location>
        <begin position="104"/>
        <end position="117"/>
    </location>
</feature>
<dbReference type="Pfam" id="PF00020">
    <property type="entry name" value="TNFR_c6"/>
    <property type="match status" value="2"/>
</dbReference>
<dbReference type="InterPro" id="IPR001368">
    <property type="entry name" value="TNFR/NGFR_Cys_rich_reg"/>
</dbReference>
<dbReference type="Pfam" id="PF00531">
    <property type="entry name" value="Death"/>
    <property type="match status" value="1"/>
</dbReference>
<dbReference type="InterPro" id="IPR011029">
    <property type="entry name" value="DEATH-like_dom_sf"/>
</dbReference>
<organism evidence="12 13">
    <name type="scientific">Periophthalmus magnuspinnatus</name>
    <dbReference type="NCBI Taxonomy" id="409849"/>
    <lineage>
        <taxon>Eukaryota</taxon>
        <taxon>Metazoa</taxon>
        <taxon>Chordata</taxon>
        <taxon>Craniata</taxon>
        <taxon>Vertebrata</taxon>
        <taxon>Euteleostomi</taxon>
        <taxon>Actinopterygii</taxon>
        <taxon>Neopterygii</taxon>
        <taxon>Teleostei</taxon>
        <taxon>Neoteleostei</taxon>
        <taxon>Acanthomorphata</taxon>
        <taxon>Gobiaria</taxon>
        <taxon>Gobiiformes</taxon>
        <taxon>Gobioidei</taxon>
        <taxon>Gobiidae</taxon>
        <taxon>Oxudercinae</taxon>
        <taxon>Periophthalmus</taxon>
    </lineage>
</organism>
<keyword evidence="8" id="KW-0325">Glycoprotein</keyword>
<evidence type="ECO:0000256" key="3">
    <source>
        <dbReference type="ARBA" id="ARBA00022729"/>
    </source>
</evidence>
<dbReference type="InterPro" id="IPR000488">
    <property type="entry name" value="Death_dom"/>
</dbReference>
<dbReference type="SMART" id="SM00208">
    <property type="entry name" value="TNFR"/>
    <property type="match status" value="3"/>
</dbReference>
<feature type="disulfide bond" evidence="9">
    <location>
        <begin position="63"/>
        <end position="76"/>
    </location>
</feature>
<dbReference type="GO" id="GO:0036462">
    <property type="term" value="P:TRAIL-activated apoptotic signaling pathway"/>
    <property type="evidence" value="ECO:0007669"/>
    <property type="project" value="TreeGrafter"/>
</dbReference>
<evidence type="ECO:0000313" key="12">
    <source>
        <dbReference type="Ensembl" id="ENSPMGP00000009382.1"/>
    </source>
</evidence>
<reference evidence="12" key="1">
    <citation type="submission" date="2025-08" db="UniProtKB">
        <authorList>
            <consortium name="Ensembl"/>
        </authorList>
    </citation>
    <scope>IDENTIFICATION</scope>
</reference>
<reference evidence="12" key="2">
    <citation type="submission" date="2025-09" db="UniProtKB">
        <authorList>
            <consortium name="Ensembl"/>
        </authorList>
    </citation>
    <scope>IDENTIFICATION</scope>
</reference>
<evidence type="ECO:0000256" key="8">
    <source>
        <dbReference type="ARBA" id="ARBA00023180"/>
    </source>
</evidence>
<dbReference type="GO" id="GO:0005886">
    <property type="term" value="C:plasma membrane"/>
    <property type="evidence" value="ECO:0007669"/>
    <property type="project" value="TreeGrafter"/>
</dbReference>
<dbReference type="InterPro" id="IPR052491">
    <property type="entry name" value="TNFRSF10"/>
</dbReference>
<dbReference type="Proteomes" id="UP000261520">
    <property type="component" value="Unplaced"/>
</dbReference>
<feature type="domain" description="TNFR-Cys" evidence="11">
    <location>
        <begin position="44"/>
        <end position="84"/>
    </location>
</feature>
<dbReference type="PROSITE" id="PS50050">
    <property type="entry name" value="TNFR_NGFR_2"/>
    <property type="match status" value="2"/>
</dbReference>
<dbReference type="GO" id="GO:0043065">
    <property type="term" value="P:positive regulation of apoptotic process"/>
    <property type="evidence" value="ECO:0007669"/>
    <property type="project" value="TreeGrafter"/>
</dbReference>
<dbReference type="PANTHER" id="PTHR46330:SF6">
    <property type="entry name" value="HEMATOPOIETIC DEATH RECEPTOR-RELATED"/>
    <property type="match status" value="1"/>
</dbReference>
<name>A0A3B3ZXC2_9GOBI</name>
<feature type="repeat" description="TNFR-Cys" evidence="9">
    <location>
        <begin position="44"/>
        <end position="84"/>
    </location>
</feature>
<accession>A0A3B3ZXC2</accession>
<evidence type="ECO:0000256" key="9">
    <source>
        <dbReference type="PROSITE-ProRule" id="PRU00206"/>
    </source>
</evidence>
<evidence type="ECO:0000256" key="7">
    <source>
        <dbReference type="ARBA" id="ARBA00023170"/>
    </source>
</evidence>
<sequence>LRRTVHCNADLEYHHGDLCCKNCPPGTHLKSPCSTPGGHSQCEECDVGTFTALGNGLKKCLTCTSCREDQEAVHQCIPTHNTECQCKQGGFCDPDQACEICKRCARCGTDEIVVRNCTPTSNTECKKKPPHSGQASGTSLVAYKQCSFKPCYNITLPKTYVELYSGHILSLAERSMRRPWLYHQLPGQLNYHPAPVYLPCACPVQLCSCPNASLYQGEAPFTHASVVWHVSLKSCFEFFEELDVGLHNRFFRRLGLSDNVIKSKESLMYVDRVHELLHLWLEKRGREASLKDLWKALRDLNQNRTAETIVESAVKAGHFVYE</sequence>
<evidence type="ECO:0000256" key="1">
    <source>
        <dbReference type="ARBA" id="ARBA00004370"/>
    </source>
</evidence>
<feature type="disulfide bond" evidence="9">
    <location>
        <begin position="66"/>
        <end position="84"/>
    </location>
</feature>
<feature type="disulfide bond" evidence="9">
    <location>
        <begin position="45"/>
        <end position="60"/>
    </location>
</feature>
<keyword evidence="6 9" id="KW-1015">Disulfide bond</keyword>
<evidence type="ECO:0000256" key="2">
    <source>
        <dbReference type="ARBA" id="ARBA00022703"/>
    </source>
</evidence>
<evidence type="ECO:0000256" key="6">
    <source>
        <dbReference type="ARBA" id="ARBA00023157"/>
    </source>
</evidence>
<evidence type="ECO:0000313" key="13">
    <source>
        <dbReference type="Proteomes" id="UP000261520"/>
    </source>
</evidence>
<dbReference type="AlphaFoldDB" id="A0A3B3ZXC2"/>
<dbReference type="PROSITE" id="PS50017">
    <property type="entry name" value="DEATH_DOMAIN"/>
    <property type="match status" value="1"/>
</dbReference>
<proteinExistence type="predicted"/>
<dbReference type="PANTHER" id="PTHR46330">
    <property type="entry name" value="TUMOR NECROSIS FACTOR RECEPTOR SUPERFAMILY MEMBER 10B"/>
    <property type="match status" value="1"/>
</dbReference>
<keyword evidence="3" id="KW-0732">Signal</keyword>
<dbReference type="SUPFAM" id="SSF47986">
    <property type="entry name" value="DEATH domain"/>
    <property type="match status" value="1"/>
</dbReference>
<comment type="subcellular location">
    <subcellularLocation>
        <location evidence="1">Membrane</location>
    </subcellularLocation>
</comment>
<evidence type="ECO:0000256" key="4">
    <source>
        <dbReference type="ARBA" id="ARBA00022737"/>
    </source>
</evidence>
<evidence type="ECO:0000259" key="10">
    <source>
        <dbReference type="PROSITE" id="PS50017"/>
    </source>
</evidence>
<dbReference type="Gene3D" id="2.10.50.10">
    <property type="entry name" value="Tumor Necrosis Factor Receptor, subunit A, domain 2"/>
    <property type="match status" value="3"/>
</dbReference>